<evidence type="ECO:0000256" key="1">
    <source>
        <dbReference type="ARBA" id="ARBA00022801"/>
    </source>
</evidence>
<evidence type="ECO:0000256" key="4">
    <source>
        <dbReference type="SAM" id="SignalP"/>
    </source>
</evidence>
<dbReference type="SUPFAM" id="SSF53474">
    <property type="entry name" value="alpha/beta-Hydrolases"/>
    <property type="match status" value="1"/>
</dbReference>
<name>A0AA39GCA6_SARSR</name>
<dbReference type="AlphaFoldDB" id="A0AA39GCA6"/>
<dbReference type="PANTHER" id="PTHR33630:SF13">
    <property type="entry name" value="ACETYLXYLAN ESTERASE"/>
    <property type="match status" value="1"/>
</dbReference>
<dbReference type="EMBL" id="JAPDFR010000007">
    <property type="protein sequence ID" value="KAK0384685.1"/>
    <property type="molecule type" value="Genomic_DNA"/>
</dbReference>
<feature type="compositionally biased region" description="Low complexity" evidence="3">
    <location>
        <begin position="297"/>
        <end position="313"/>
    </location>
</feature>
<evidence type="ECO:0000256" key="3">
    <source>
        <dbReference type="SAM" id="MobiDB-lite"/>
    </source>
</evidence>
<dbReference type="SMART" id="SM01110">
    <property type="entry name" value="Cutinase"/>
    <property type="match status" value="1"/>
</dbReference>
<evidence type="ECO:0000256" key="2">
    <source>
        <dbReference type="ARBA" id="ARBA00023157"/>
    </source>
</evidence>
<protein>
    <recommendedName>
        <fullName evidence="7">Cutinase</fullName>
    </recommendedName>
</protein>
<keyword evidence="6" id="KW-1185">Reference proteome</keyword>
<feature type="compositionally biased region" description="Low complexity" evidence="3">
    <location>
        <begin position="320"/>
        <end position="336"/>
    </location>
</feature>
<evidence type="ECO:0000313" key="6">
    <source>
        <dbReference type="Proteomes" id="UP001175261"/>
    </source>
</evidence>
<keyword evidence="1" id="KW-0378">Hydrolase</keyword>
<reference evidence="5" key="1">
    <citation type="submission" date="2022-10" db="EMBL/GenBank/DDBJ databases">
        <title>Determination and structural analysis of whole genome sequence of Sarocladium strictum F4-1.</title>
        <authorList>
            <person name="Hu L."/>
            <person name="Jiang Y."/>
        </authorList>
    </citation>
    <scope>NUCLEOTIDE SEQUENCE</scope>
    <source>
        <strain evidence="5">F4-1</strain>
    </source>
</reference>
<dbReference type="Pfam" id="PF01083">
    <property type="entry name" value="Cutinase"/>
    <property type="match status" value="1"/>
</dbReference>
<dbReference type="PANTHER" id="PTHR33630">
    <property type="entry name" value="CUTINASE RV1984C-RELATED-RELATED"/>
    <property type="match status" value="1"/>
</dbReference>
<dbReference type="InterPro" id="IPR000675">
    <property type="entry name" value="Cutinase/axe"/>
</dbReference>
<evidence type="ECO:0008006" key="7">
    <source>
        <dbReference type="Google" id="ProtNLM"/>
    </source>
</evidence>
<dbReference type="GO" id="GO:0052689">
    <property type="term" value="F:carboxylic ester hydrolase activity"/>
    <property type="evidence" value="ECO:0007669"/>
    <property type="project" value="UniProtKB-ARBA"/>
</dbReference>
<evidence type="ECO:0000313" key="5">
    <source>
        <dbReference type="EMBL" id="KAK0384685.1"/>
    </source>
</evidence>
<gene>
    <name evidence="5" type="ORF">NLU13_7163</name>
</gene>
<feature type="compositionally biased region" description="Polar residues" evidence="3">
    <location>
        <begin position="344"/>
        <end position="361"/>
    </location>
</feature>
<feature type="chain" id="PRO_5041304666" description="Cutinase" evidence="4">
    <location>
        <begin position="22"/>
        <end position="395"/>
    </location>
</feature>
<accession>A0AA39GCA6</accession>
<organism evidence="5 6">
    <name type="scientific">Sarocladium strictum</name>
    <name type="common">Black bundle disease fungus</name>
    <name type="synonym">Acremonium strictum</name>
    <dbReference type="NCBI Taxonomy" id="5046"/>
    <lineage>
        <taxon>Eukaryota</taxon>
        <taxon>Fungi</taxon>
        <taxon>Dikarya</taxon>
        <taxon>Ascomycota</taxon>
        <taxon>Pezizomycotina</taxon>
        <taxon>Sordariomycetes</taxon>
        <taxon>Hypocreomycetidae</taxon>
        <taxon>Hypocreales</taxon>
        <taxon>Sarocladiaceae</taxon>
        <taxon>Sarocladium</taxon>
    </lineage>
</organism>
<dbReference type="Gene3D" id="3.40.50.1820">
    <property type="entry name" value="alpha/beta hydrolase"/>
    <property type="match status" value="1"/>
</dbReference>
<feature type="signal peptide" evidence="4">
    <location>
        <begin position="1"/>
        <end position="21"/>
    </location>
</feature>
<sequence length="395" mass="40754">MTPTLSLLTLLAASTAGAASASSQRRSTADCDAVHLFLARGNNEPYPGRQAALVEAICDGVASCGYEDLIYSALYTDLSCQTAYDGVLAAYDQLSAYACRCPNAKLILLGYSQGAQIATDFLGGGGGTLFNGCIQPETPALVRNTALGKRLNAIIAFGDTHHTANQPYNYGAGSGFDGIFPRPEKQLQALDQWRSVLWSYCGPNDPVCASSGPKAEYNVTEHLGYYNNTVLLGQAAAWAKDVADIKDDSSFTTTIPISLSGTAQDYATIPTTFVPGGTVQTHALVTSSCAASSQSSKFTTDASSSTSTASESSRNTDRVLSPTTSSLASPSSPAASESKESATITPTTDSAGLSHTSLQPHTTSTTATGAGASGSTFISLKVLSMLAVAVVVTAL</sequence>
<proteinExistence type="predicted"/>
<feature type="region of interest" description="Disordered" evidence="3">
    <location>
        <begin position="297"/>
        <end position="370"/>
    </location>
</feature>
<comment type="caution">
    <text evidence="5">The sequence shown here is derived from an EMBL/GenBank/DDBJ whole genome shotgun (WGS) entry which is preliminary data.</text>
</comment>
<dbReference type="Proteomes" id="UP001175261">
    <property type="component" value="Unassembled WGS sequence"/>
</dbReference>
<keyword evidence="2" id="KW-1015">Disulfide bond</keyword>
<dbReference type="InterPro" id="IPR029058">
    <property type="entry name" value="AB_hydrolase_fold"/>
</dbReference>
<keyword evidence="4" id="KW-0732">Signal</keyword>